<evidence type="ECO:0000256" key="1">
    <source>
        <dbReference type="SAM" id="MobiDB-lite"/>
    </source>
</evidence>
<evidence type="ECO:0000313" key="2">
    <source>
        <dbReference type="EMBL" id="KAK0488183.1"/>
    </source>
</evidence>
<comment type="caution">
    <text evidence="2">The sequence shown here is derived from an EMBL/GenBank/DDBJ whole genome shotgun (WGS) entry which is preliminary data.</text>
</comment>
<protein>
    <submittedName>
        <fullName evidence="2">Uncharacterized protein</fullName>
    </submittedName>
</protein>
<name>A0AA39PS03_9AGAR</name>
<accession>A0AA39PS03</accession>
<feature type="region of interest" description="Disordered" evidence="1">
    <location>
        <begin position="65"/>
        <end position="93"/>
    </location>
</feature>
<evidence type="ECO:0000313" key="3">
    <source>
        <dbReference type="Proteomes" id="UP001175228"/>
    </source>
</evidence>
<proteinExistence type="predicted"/>
<keyword evidence="3" id="KW-1185">Reference proteome</keyword>
<dbReference type="Proteomes" id="UP001175228">
    <property type="component" value="Unassembled WGS sequence"/>
</dbReference>
<organism evidence="2 3">
    <name type="scientific">Armillaria luteobubalina</name>
    <dbReference type="NCBI Taxonomy" id="153913"/>
    <lineage>
        <taxon>Eukaryota</taxon>
        <taxon>Fungi</taxon>
        <taxon>Dikarya</taxon>
        <taxon>Basidiomycota</taxon>
        <taxon>Agaricomycotina</taxon>
        <taxon>Agaricomycetes</taxon>
        <taxon>Agaricomycetidae</taxon>
        <taxon>Agaricales</taxon>
        <taxon>Marasmiineae</taxon>
        <taxon>Physalacriaceae</taxon>
        <taxon>Armillaria</taxon>
    </lineage>
</organism>
<reference evidence="2" key="1">
    <citation type="submission" date="2023-06" db="EMBL/GenBank/DDBJ databases">
        <authorList>
            <consortium name="Lawrence Berkeley National Laboratory"/>
            <person name="Ahrendt S."/>
            <person name="Sahu N."/>
            <person name="Indic B."/>
            <person name="Wong-Bajracharya J."/>
            <person name="Merenyi Z."/>
            <person name="Ke H.-M."/>
            <person name="Monk M."/>
            <person name="Kocsube S."/>
            <person name="Drula E."/>
            <person name="Lipzen A."/>
            <person name="Balint B."/>
            <person name="Henrissat B."/>
            <person name="Andreopoulos B."/>
            <person name="Martin F.M."/>
            <person name="Harder C.B."/>
            <person name="Rigling D."/>
            <person name="Ford K.L."/>
            <person name="Foster G.D."/>
            <person name="Pangilinan J."/>
            <person name="Papanicolaou A."/>
            <person name="Barry K."/>
            <person name="LaButti K."/>
            <person name="Viragh M."/>
            <person name="Koriabine M."/>
            <person name="Yan M."/>
            <person name="Riley R."/>
            <person name="Champramary S."/>
            <person name="Plett K.L."/>
            <person name="Tsai I.J."/>
            <person name="Slot J."/>
            <person name="Sipos G."/>
            <person name="Plett J."/>
            <person name="Nagy L.G."/>
            <person name="Grigoriev I.V."/>
        </authorList>
    </citation>
    <scope>NUCLEOTIDE SEQUENCE</scope>
    <source>
        <strain evidence="2">HWK02</strain>
    </source>
</reference>
<sequence length="141" mass="15965">MKALAKHVKMFSLRRLATQLQSVFRFQANRVLLKTSILTVISTTVKRARRTIRRSFRNLVNNPDLESSAFPPSYEVATRNPPPYNNMDTPVQNDINTIDTVEPAPQYNVEYSTPLEDVGMAGFSRSGLATIFEEDEDEAVE</sequence>
<dbReference type="EMBL" id="JAUEPU010000041">
    <property type="protein sequence ID" value="KAK0488183.1"/>
    <property type="molecule type" value="Genomic_DNA"/>
</dbReference>
<dbReference type="AlphaFoldDB" id="A0AA39PS03"/>
<gene>
    <name evidence="2" type="ORF">EDD18DRAFT_1110547</name>
</gene>